<dbReference type="Gene3D" id="2.60.40.10">
    <property type="entry name" value="Immunoglobulins"/>
    <property type="match status" value="1"/>
</dbReference>
<dbReference type="Pfam" id="PF13204">
    <property type="entry name" value="Apiosidase"/>
    <property type="match status" value="1"/>
</dbReference>
<dbReference type="AlphaFoldDB" id="A0A6J6I4M2"/>
<organism evidence="3">
    <name type="scientific">freshwater metagenome</name>
    <dbReference type="NCBI Taxonomy" id="449393"/>
    <lineage>
        <taxon>unclassified sequences</taxon>
        <taxon>metagenomes</taxon>
        <taxon>ecological metagenomes</taxon>
    </lineage>
</organism>
<dbReference type="PANTHER" id="PTHR37836:SF3">
    <property type="entry name" value="ENDOGLUCANASE"/>
    <property type="match status" value="1"/>
</dbReference>
<dbReference type="InterPro" id="IPR013783">
    <property type="entry name" value="Ig-like_fold"/>
</dbReference>
<dbReference type="InterPro" id="IPR025277">
    <property type="entry name" value="Apiosidase-like_cat_dom"/>
</dbReference>
<evidence type="ECO:0000259" key="1">
    <source>
        <dbReference type="Pfam" id="PF13204"/>
    </source>
</evidence>
<reference evidence="3" key="1">
    <citation type="submission" date="2020-05" db="EMBL/GenBank/DDBJ databases">
        <authorList>
            <person name="Chiriac C."/>
            <person name="Salcher M."/>
            <person name="Ghai R."/>
            <person name="Kavagutti S V."/>
        </authorList>
    </citation>
    <scope>NUCLEOTIDE SEQUENCE</scope>
</reference>
<sequence>MHQTWQFFELHFEASNKYPNPYTDVNFDVIFVSPNGKSFQRPAFWNGDSKFTVRFAAPTAGRWSWSATHYDAGLRGSGEFDVEETTSTNRLLKHGFLKMSPTRRSAMHADGTPFIIASDTAWGLPWRGTTADVLTYAKKRQSQGFNATLLMTVQPDMEARGPRDRTQDEGFGVGFEDLQDGALTQINNEYFDYFDKLHEILIEHEIVPILQPVFQGFGWKGLRVAGKEVSTADYARYCRYLVARYGASPAIYLPGADGVGAYEQITAGGESIEANDCYQQPTGIHYQPHTRATSHQDATWLDFQWCQTGHGGEHAPQRVAEMWLATPAKGVANGEPTYENTEFEGRASGWWQGTEAWVNLSAGGTMGVFYGAASLWQWRLHKDEPGHPTVFLNPNAGWQEALEYEGAKYVGLVPQILAGLPTTDMEPSVEHAISPHCLIVPGKLFIAYQEQGGRLMIMDDQIGPNYKIVDPKTGQTVAEGTMNQPGPTQPSARWIEHPAGEPRVYICWF</sequence>
<dbReference type="EMBL" id="CAEZVD010000022">
    <property type="protein sequence ID" value="CAB4618745.1"/>
    <property type="molecule type" value="Genomic_DNA"/>
</dbReference>
<dbReference type="InterPro" id="IPR017853">
    <property type="entry name" value="GH"/>
</dbReference>
<name>A0A6J6I4M2_9ZZZZ</name>
<gene>
    <name evidence="3" type="ORF">UFOPK1909_00393</name>
</gene>
<protein>
    <submittedName>
        <fullName evidence="3">Unannotated protein</fullName>
    </submittedName>
</protein>
<feature type="domain" description="DUF5060" evidence="2">
    <location>
        <begin position="3"/>
        <end position="68"/>
    </location>
</feature>
<dbReference type="Gene3D" id="3.20.20.80">
    <property type="entry name" value="Glycosidases"/>
    <property type="match status" value="1"/>
</dbReference>
<evidence type="ECO:0000259" key="2">
    <source>
        <dbReference type="Pfam" id="PF16586"/>
    </source>
</evidence>
<accession>A0A6J6I4M2</accession>
<proteinExistence type="predicted"/>
<dbReference type="PANTHER" id="PTHR37836">
    <property type="entry name" value="LMO1036 PROTEIN"/>
    <property type="match status" value="1"/>
</dbReference>
<feature type="domain" description="Apiosidase-like catalytic" evidence="1">
    <location>
        <begin position="102"/>
        <end position="422"/>
    </location>
</feature>
<dbReference type="SUPFAM" id="SSF51445">
    <property type="entry name" value="(Trans)glycosidases"/>
    <property type="match status" value="1"/>
</dbReference>
<dbReference type="InterPro" id="IPR032260">
    <property type="entry name" value="DUF5060"/>
</dbReference>
<dbReference type="Pfam" id="PF16586">
    <property type="entry name" value="DUF5060"/>
    <property type="match status" value="1"/>
</dbReference>
<evidence type="ECO:0000313" key="3">
    <source>
        <dbReference type="EMBL" id="CAB4618745.1"/>
    </source>
</evidence>